<evidence type="ECO:0000256" key="4">
    <source>
        <dbReference type="ARBA" id="ARBA00023163"/>
    </source>
</evidence>
<evidence type="ECO:0000259" key="5">
    <source>
        <dbReference type="Pfam" id="PF04542"/>
    </source>
</evidence>
<dbReference type="GO" id="GO:0016987">
    <property type="term" value="F:sigma factor activity"/>
    <property type="evidence" value="ECO:0007669"/>
    <property type="project" value="UniProtKB-KW"/>
</dbReference>
<dbReference type="InterPro" id="IPR046531">
    <property type="entry name" value="DUF6596"/>
</dbReference>
<reference evidence="8 9" key="1">
    <citation type="submission" date="2019-11" db="EMBL/GenBank/DDBJ databases">
        <authorList>
            <person name="Li X.-J."/>
            <person name="Feng X.-M."/>
        </authorList>
    </citation>
    <scope>NUCLEOTIDE SEQUENCE [LARGE SCALE GENOMIC DNA]</scope>
    <source>
        <strain evidence="8 9">XMNu-373</strain>
    </source>
</reference>
<dbReference type="Pfam" id="PF04542">
    <property type="entry name" value="Sigma70_r2"/>
    <property type="match status" value="1"/>
</dbReference>
<evidence type="ECO:0000259" key="6">
    <source>
        <dbReference type="Pfam" id="PF08281"/>
    </source>
</evidence>
<accession>A0A7K3M4S1</accession>
<keyword evidence="4" id="KW-0804">Transcription</keyword>
<dbReference type="InterPro" id="IPR013324">
    <property type="entry name" value="RNA_pol_sigma_r3/r4-like"/>
</dbReference>
<evidence type="ECO:0000259" key="7">
    <source>
        <dbReference type="Pfam" id="PF20239"/>
    </source>
</evidence>
<dbReference type="InterPro" id="IPR011990">
    <property type="entry name" value="TPR-like_helical_dom_sf"/>
</dbReference>
<organism evidence="8 9">
    <name type="scientific">Phytoactinopolyspora mesophila</name>
    <dbReference type="NCBI Taxonomy" id="2650750"/>
    <lineage>
        <taxon>Bacteria</taxon>
        <taxon>Bacillati</taxon>
        <taxon>Actinomycetota</taxon>
        <taxon>Actinomycetes</taxon>
        <taxon>Jiangellales</taxon>
        <taxon>Jiangellaceae</taxon>
        <taxon>Phytoactinopolyspora</taxon>
    </lineage>
</organism>
<dbReference type="EMBL" id="WLZY01000004">
    <property type="protein sequence ID" value="NDL58246.1"/>
    <property type="molecule type" value="Genomic_DNA"/>
</dbReference>
<evidence type="ECO:0000256" key="1">
    <source>
        <dbReference type="ARBA" id="ARBA00010641"/>
    </source>
</evidence>
<dbReference type="PANTHER" id="PTHR47756">
    <property type="entry name" value="BLL6612 PROTEIN-RELATED"/>
    <property type="match status" value="1"/>
</dbReference>
<dbReference type="GO" id="GO:0006352">
    <property type="term" value="P:DNA-templated transcription initiation"/>
    <property type="evidence" value="ECO:0007669"/>
    <property type="project" value="InterPro"/>
</dbReference>
<dbReference type="InterPro" id="IPR013249">
    <property type="entry name" value="RNA_pol_sigma70_r4_t2"/>
</dbReference>
<dbReference type="RefSeq" id="WP_162450919.1">
    <property type="nucleotide sequence ID" value="NZ_WLZY01000004.1"/>
</dbReference>
<dbReference type="InterPro" id="IPR013325">
    <property type="entry name" value="RNA_pol_sigma_r2"/>
</dbReference>
<dbReference type="InterPro" id="IPR036388">
    <property type="entry name" value="WH-like_DNA-bd_sf"/>
</dbReference>
<gene>
    <name evidence="8" type="ORF">F7O44_14315</name>
</gene>
<dbReference type="Gene3D" id="1.10.10.10">
    <property type="entry name" value="Winged helix-like DNA-binding domain superfamily/Winged helix DNA-binding domain"/>
    <property type="match status" value="1"/>
</dbReference>
<evidence type="ECO:0000256" key="2">
    <source>
        <dbReference type="ARBA" id="ARBA00023015"/>
    </source>
</evidence>
<evidence type="ECO:0000256" key="3">
    <source>
        <dbReference type="ARBA" id="ARBA00023082"/>
    </source>
</evidence>
<keyword evidence="9" id="KW-1185">Reference proteome</keyword>
<dbReference type="SUPFAM" id="SSF88659">
    <property type="entry name" value="Sigma3 and sigma4 domains of RNA polymerase sigma factors"/>
    <property type="match status" value="1"/>
</dbReference>
<dbReference type="Gene3D" id="1.10.1740.10">
    <property type="match status" value="1"/>
</dbReference>
<feature type="domain" description="RNA polymerase sigma-70 region 2" evidence="5">
    <location>
        <begin position="23"/>
        <end position="81"/>
    </location>
</feature>
<comment type="similarity">
    <text evidence="1">Belongs to the sigma-70 factor family. ECF subfamily.</text>
</comment>
<feature type="domain" description="RNA polymerase sigma factor 70 region 4 type 2" evidence="6">
    <location>
        <begin position="114"/>
        <end position="165"/>
    </location>
</feature>
<dbReference type="InterPro" id="IPR007627">
    <property type="entry name" value="RNA_pol_sigma70_r2"/>
</dbReference>
<dbReference type="NCBIfam" id="TIGR02937">
    <property type="entry name" value="sigma70-ECF"/>
    <property type="match status" value="1"/>
</dbReference>
<dbReference type="Pfam" id="PF08281">
    <property type="entry name" value="Sigma70_r4_2"/>
    <property type="match status" value="1"/>
</dbReference>
<dbReference type="InterPro" id="IPR014284">
    <property type="entry name" value="RNA_pol_sigma-70_dom"/>
</dbReference>
<name>A0A7K3M4S1_9ACTN</name>
<dbReference type="GO" id="GO:0003677">
    <property type="term" value="F:DNA binding"/>
    <property type="evidence" value="ECO:0007669"/>
    <property type="project" value="InterPro"/>
</dbReference>
<evidence type="ECO:0000313" key="8">
    <source>
        <dbReference type="EMBL" id="NDL58246.1"/>
    </source>
</evidence>
<proteinExistence type="inferred from homology"/>
<dbReference type="Pfam" id="PF20239">
    <property type="entry name" value="DUF6596"/>
    <property type="match status" value="1"/>
</dbReference>
<keyword evidence="2" id="KW-0805">Transcription regulation</keyword>
<protein>
    <submittedName>
        <fullName evidence="8">Sigma-70 family RNA polymerase sigma factor</fullName>
    </submittedName>
</protein>
<evidence type="ECO:0000313" key="9">
    <source>
        <dbReference type="Proteomes" id="UP000460435"/>
    </source>
</evidence>
<sequence>MTSHPGEDVAAALIDAHRRGWARVLASVARVTRDLDAAEDATQEAFAAALDAWRRDGVPATPVAWLTTVARRKALDVIRREETLSRKLPMLIVPEDDHTPAPSDDIDDDRLRLIFLCCHPALGLAARVALTLRLVCGLTTAEIAHLFLVNERTMAARITRAKKKIRAAGIPYRVPAEHELADRLPSVLTVVALVFTEGHTASHGDSLRRPTRVRLATELAAALLELMPEEPEVLGLLATIRLAEGRAHGRLSENGSLALLREQDRSTWDLGAINEGRALAEQAMRRSAHRGPGPYAIHAAIAALHSEALSYDATDWPQILALYNLLLSIQPSPVTRLARAMARSMVEGPAAALTEVELLEEDRELSAYNGLAAARADLLHRLGRQAEAAVAYERAASLTNNEVERLFLTDRAHAMRDRNSL</sequence>
<feature type="domain" description="DUF6596" evidence="7">
    <location>
        <begin position="183"/>
        <end position="284"/>
    </location>
</feature>
<comment type="caution">
    <text evidence="8">The sequence shown here is derived from an EMBL/GenBank/DDBJ whole genome shotgun (WGS) entry which is preliminary data.</text>
</comment>
<dbReference type="SUPFAM" id="SSF88946">
    <property type="entry name" value="Sigma2 domain of RNA polymerase sigma factors"/>
    <property type="match status" value="1"/>
</dbReference>
<dbReference type="Proteomes" id="UP000460435">
    <property type="component" value="Unassembled WGS sequence"/>
</dbReference>
<keyword evidence="3" id="KW-0731">Sigma factor</keyword>
<dbReference type="PANTHER" id="PTHR47756:SF2">
    <property type="entry name" value="BLL6612 PROTEIN"/>
    <property type="match status" value="1"/>
</dbReference>
<dbReference type="Gene3D" id="1.25.40.10">
    <property type="entry name" value="Tetratricopeptide repeat domain"/>
    <property type="match status" value="1"/>
</dbReference>
<dbReference type="AlphaFoldDB" id="A0A7K3M4S1"/>